<comment type="caution">
    <text evidence="2">The sequence shown here is derived from an EMBL/GenBank/DDBJ whole genome shotgun (WGS) entry which is preliminary data.</text>
</comment>
<accession>A0NI72</accession>
<dbReference type="InterPro" id="IPR030395">
    <property type="entry name" value="GP_PDE_dom"/>
</dbReference>
<dbReference type="GO" id="GO:0008081">
    <property type="term" value="F:phosphoric diester hydrolase activity"/>
    <property type="evidence" value="ECO:0007669"/>
    <property type="project" value="InterPro"/>
</dbReference>
<dbReference type="PROSITE" id="PS51704">
    <property type="entry name" value="GP_PDE"/>
    <property type="match status" value="1"/>
</dbReference>
<reference evidence="2 3" key="1">
    <citation type="submission" date="2006-11" db="EMBL/GenBank/DDBJ databases">
        <authorList>
            <consortium name="Laboratoire de Microbiologie (Universite Bourgogne)"/>
            <consortium name="GENOME Express"/>
            <consortium name="UMR Oenologie Ampelologie (Universite Bordeaux 2)"/>
            <person name="Guzzo J."/>
        </authorList>
    </citation>
    <scope>NUCLEOTIDE SEQUENCE [LARGE SCALE GENOMIC DNA]</scope>
    <source>
        <strain evidence="2 3">ATCC BAA-1163</strain>
    </source>
</reference>
<name>A0NI72_OENOE</name>
<protein>
    <submittedName>
        <fullName evidence="2">Glycerophosphoryl diester phosphodiesterase</fullName>
    </submittedName>
</protein>
<feature type="domain" description="GP-PDE" evidence="1">
    <location>
        <begin position="13"/>
        <end position="251"/>
    </location>
</feature>
<dbReference type="Proteomes" id="UP000003346">
    <property type="component" value="Unassembled WGS sequence"/>
</dbReference>
<dbReference type="Gene3D" id="3.20.20.190">
    <property type="entry name" value="Phosphatidylinositol (PI) phosphodiesterase"/>
    <property type="match status" value="1"/>
</dbReference>
<dbReference type="AlphaFoldDB" id="A0NI72"/>
<dbReference type="PANTHER" id="PTHR46211:SF1">
    <property type="entry name" value="GLYCEROPHOSPHODIESTER PHOSPHODIESTERASE, CYTOPLASMIC"/>
    <property type="match status" value="1"/>
</dbReference>
<gene>
    <name evidence="2" type="ORF">OENOO_45025</name>
</gene>
<dbReference type="GO" id="GO:0006629">
    <property type="term" value="P:lipid metabolic process"/>
    <property type="evidence" value="ECO:0007669"/>
    <property type="project" value="InterPro"/>
</dbReference>
<organism evidence="2 3">
    <name type="scientific">Oenococcus oeni ATCC BAA-1163</name>
    <dbReference type="NCBI Taxonomy" id="379360"/>
    <lineage>
        <taxon>Bacteria</taxon>
        <taxon>Bacillati</taxon>
        <taxon>Bacillota</taxon>
        <taxon>Bacilli</taxon>
        <taxon>Lactobacillales</taxon>
        <taxon>Lactobacillaceae</taxon>
        <taxon>Oenococcus</taxon>
    </lineage>
</organism>
<proteinExistence type="predicted"/>
<evidence type="ECO:0000259" key="1">
    <source>
        <dbReference type="PROSITE" id="PS51704"/>
    </source>
</evidence>
<dbReference type="EMBL" id="AAUV01000040">
    <property type="protein sequence ID" value="EAV39823.1"/>
    <property type="molecule type" value="Genomic_DNA"/>
</dbReference>
<dbReference type="SUPFAM" id="SSF51695">
    <property type="entry name" value="PLC-like phosphodiesterases"/>
    <property type="match status" value="1"/>
</dbReference>
<dbReference type="HOGENOM" id="CLU_030006_3_5_9"/>
<dbReference type="Pfam" id="PF03009">
    <property type="entry name" value="GDPD"/>
    <property type="match status" value="1"/>
</dbReference>
<dbReference type="PANTHER" id="PTHR46211">
    <property type="entry name" value="GLYCEROPHOSPHORYL DIESTER PHOSPHODIESTERASE"/>
    <property type="match status" value="1"/>
</dbReference>
<evidence type="ECO:0000313" key="3">
    <source>
        <dbReference type="Proteomes" id="UP000003346"/>
    </source>
</evidence>
<evidence type="ECO:0000313" key="2">
    <source>
        <dbReference type="EMBL" id="EAV39823.1"/>
    </source>
</evidence>
<sequence>MFIFDSILFIMYTNVFAHRGYKLVAPENTLPSFQAALNYPVNGLEMDLQMTADGELVIIHDEKIDRTSNGSGFVKDKTLSELKKLDFGSWFSKKFKNVRILTFEEYLDWLYSIDYDRMLLIELKTDHFDYPGIEKKVLQIIKKFSAAKWQIVLQSFNPKTIHNLRNLDPEIPLARLSFVIGPRCLFGYFFGRIQQINLSSRFLLNRLIFYSFKKARLTPWVVNRQSYLKKAFKFHLKAIITDQLDSATFLREQIQGINK</sequence>
<dbReference type="InterPro" id="IPR017946">
    <property type="entry name" value="PLC-like_Pdiesterase_TIM-brl"/>
</dbReference>